<dbReference type="InterPro" id="IPR015421">
    <property type="entry name" value="PyrdxlP-dep_Trfase_major"/>
</dbReference>
<comment type="cofactor">
    <cofactor evidence="1 11">
        <name>pyridoxal 5'-phosphate</name>
        <dbReference type="ChEBI" id="CHEBI:597326"/>
    </cofactor>
</comment>
<reference evidence="13 14" key="1">
    <citation type="submission" date="2019-02" db="EMBL/GenBank/DDBJ databases">
        <title>Deep-cultivation of Planctomycetes and their phenomic and genomic characterization uncovers novel biology.</title>
        <authorList>
            <person name="Wiegand S."/>
            <person name="Jogler M."/>
            <person name="Boedeker C."/>
            <person name="Pinto D."/>
            <person name="Vollmers J."/>
            <person name="Rivas-Marin E."/>
            <person name="Kohn T."/>
            <person name="Peeters S.H."/>
            <person name="Heuer A."/>
            <person name="Rast P."/>
            <person name="Oberbeckmann S."/>
            <person name="Bunk B."/>
            <person name="Jeske O."/>
            <person name="Meyerdierks A."/>
            <person name="Storesund J.E."/>
            <person name="Kallscheuer N."/>
            <person name="Luecker S."/>
            <person name="Lage O.M."/>
            <person name="Pohl T."/>
            <person name="Merkel B.J."/>
            <person name="Hornburger P."/>
            <person name="Mueller R.-W."/>
            <person name="Bruemmer F."/>
            <person name="Labrenz M."/>
            <person name="Spormann A.M."/>
            <person name="Op den Camp H."/>
            <person name="Overmann J."/>
            <person name="Amann R."/>
            <person name="Jetten M.S.M."/>
            <person name="Mascher T."/>
            <person name="Medema M.H."/>
            <person name="Devos D.P."/>
            <person name="Kaster A.-K."/>
            <person name="Ovreas L."/>
            <person name="Rohde M."/>
            <person name="Galperin M.Y."/>
            <person name="Jogler C."/>
        </authorList>
    </citation>
    <scope>NUCLEOTIDE SEQUENCE [LARGE SCALE GENOMIC DNA]</scope>
    <source>
        <strain evidence="13 14">ElP</strain>
    </source>
</reference>
<evidence type="ECO:0000256" key="1">
    <source>
        <dbReference type="ARBA" id="ARBA00001933"/>
    </source>
</evidence>
<gene>
    <name evidence="11 13" type="primary">hisC</name>
    <name evidence="13" type="ORF">ElP_08770</name>
</gene>
<evidence type="ECO:0000256" key="5">
    <source>
        <dbReference type="ARBA" id="ARBA00022576"/>
    </source>
</evidence>
<dbReference type="InterPro" id="IPR004839">
    <property type="entry name" value="Aminotransferase_I/II_large"/>
</dbReference>
<dbReference type="CDD" id="cd00609">
    <property type="entry name" value="AAT_like"/>
    <property type="match status" value="1"/>
</dbReference>
<evidence type="ECO:0000256" key="10">
    <source>
        <dbReference type="ARBA" id="ARBA00047481"/>
    </source>
</evidence>
<accession>A0A518GWQ9</accession>
<feature type="domain" description="Aminotransferase class I/classII large" evidence="12">
    <location>
        <begin position="28"/>
        <end position="345"/>
    </location>
</feature>
<dbReference type="Proteomes" id="UP000317835">
    <property type="component" value="Chromosome"/>
</dbReference>
<keyword evidence="9 11" id="KW-0368">Histidine biosynthesis</keyword>
<evidence type="ECO:0000256" key="6">
    <source>
        <dbReference type="ARBA" id="ARBA00022605"/>
    </source>
</evidence>
<dbReference type="GO" id="GO:0000105">
    <property type="term" value="P:L-histidine biosynthetic process"/>
    <property type="evidence" value="ECO:0007669"/>
    <property type="project" value="UniProtKB-UniRule"/>
</dbReference>
<dbReference type="InterPro" id="IPR050106">
    <property type="entry name" value="HistidinolP_aminotransfase"/>
</dbReference>
<evidence type="ECO:0000256" key="4">
    <source>
        <dbReference type="ARBA" id="ARBA00011738"/>
    </source>
</evidence>
<dbReference type="Pfam" id="PF00155">
    <property type="entry name" value="Aminotran_1_2"/>
    <property type="match status" value="1"/>
</dbReference>
<evidence type="ECO:0000313" key="13">
    <source>
        <dbReference type="EMBL" id="QDV33035.1"/>
    </source>
</evidence>
<organism evidence="13 14">
    <name type="scientific">Tautonia plasticadhaerens</name>
    <dbReference type="NCBI Taxonomy" id="2527974"/>
    <lineage>
        <taxon>Bacteria</taxon>
        <taxon>Pseudomonadati</taxon>
        <taxon>Planctomycetota</taxon>
        <taxon>Planctomycetia</taxon>
        <taxon>Isosphaerales</taxon>
        <taxon>Isosphaeraceae</taxon>
        <taxon>Tautonia</taxon>
    </lineage>
</organism>
<dbReference type="SUPFAM" id="SSF53383">
    <property type="entry name" value="PLP-dependent transferases"/>
    <property type="match status" value="1"/>
</dbReference>
<name>A0A518GWQ9_9BACT</name>
<evidence type="ECO:0000256" key="3">
    <source>
        <dbReference type="ARBA" id="ARBA00007970"/>
    </source>
</evidence>
<dbReference type="InterPro" id="IPR005861">
    <property type="entry name" value="HisP_aminotrans"/>
</dbReference>
<dbReference type="Gene3D" id="3.90.1150.10">
    <property type="entry name" value="Aspartate Aminotransferase, domain 1"/>
    <property type="match status" value="1"/>
</dbReference>
<keyword evidence="8 11" id="KW-0663">Pyridoxal phosphate</keyword>
<comment type="similarity">
    <text evidence="3 11">Belongs to the class-II pyridoxal-phosphate-dependent aminotransferase family. Histidinol-phosphate aminotransferase subfamily.</text>
</comment>
<evidence type="ECO:0000256" key="11">
    <source>
        <dbReference type="HAMAP-Rule" id="MF_01023"/>
    </source>
</evidence>
<proteinExistence type="inferred from homology"/>
<dbReference type="Gene3D" id="3.40.640.10">
    <property type="entry name" value="Type I PLP-dependent aspartate aminotransferase-like (Major domain)"/>
    <property type="match status" value="1"/>
</dbReference>
<feature type="modified residue" description="N6-(pyridoxal phosphate)lysine" evidence="11">
    <location>
        <position position="213"/>
    </location>
</feature>
<dbReference type="KEGG" id="tpla:ElP_08770"/>
<dbReference type="EC" id="2.6.1.9" evidence="11"/>
<evidence type="ECO:0000259" key="12">
    <source>
        <dbReference type="Pfam" id="PF00155"/>
    </source>
</evidence>
<dbReference type="InterPro" id="IPR015424">
    <property type="entry name" value="PyrdxlP-dep_Trfase"/>
</dbReference>
<dbReference type="PROSITE" id="PS00599">
    <property type="entry name" value="AA_TRANSFER_CLASS_2"/>
    <property type="match status" value="1"/>
</dbReference>
<comment type="catalytic activity">
    <reaction evidence="10 11">
        <text>L-histidinol phosphate + 2-oxoglutarate = 3-(imidazol-4-yl)-2-oxopropyl phosphate + L-glutamate</text>
        <dbReference type="Rhea" id="RHEA:23744"/>
        <dbReference type="ChEBI" id="CHEBI:16810"/>
        <dbReference type="ChEBI" id="CHEBI:29985"/>
        <dbReference type="ChEBI" id="CHEBI:57766"/>
        <dbReference type="ChEBI" id="CHEBI:57980"/>
        <dbReference type="EC" id="2.6.1.9"/>
    </reaction>
</comment>
<evidence type="ECO:0000256" key="9">
    <source>
        <dbReference type="ARBA" id="ARBA00023102"/>
    </source>
</evidence>
<dbReference type="NCBIfam" id="TIGR01141">
    <property type="entry name" value="hisC"/>
    <property type="match status" value="1"/>
</dbReference>
<dbReference type="PANTHER" id="PTHR43643">
    <property type="entry name" value="HISTIDINOL-PHOSPHATE AMINOTRANSFERASE 2"/>
    <property type="match status" value="1"/>
</dbReference>
<evidence type="ECO:0000256" key="7">
    <source>
        <dbReference type="ARBA" id="ARBA00022679"/>
    </source>
</evidence>
<keyword evidence="6 11" id="KW-0028">Amino-acid biosynthesis</keyword>
<dbReference type="PANTHER" id="PTHR43643:SF6">
    <property type="entry name" value="HISTIDINOL-PHOSPHATE AMINOTRANSFERASE"/>
    <property type="match status" value="1"/>
</dbReference>
<evidence type="ECO:0000313" key="14">
    <source>
        <dbReference type="Proteomes" id="UP000317835"/>
    </source>
</evidence>
<dbReference type="GO" id="GO:0004400">
    <property type="term" value="F:histidinol-phosphate transaminase activity"/>
    <property type="evidence" value="ECO:0007669"/>
    <property type="project" value="UniProtKB-UniRule"/>
</dbReference>
<dbReference type="EMBL" id="CP036426">
    <property type="protein sequence ID" value="QDV33035.1"/>
    <property type="molecule type" value="Genomic_DNA"/>
</dbReference>
<dbReference type="GO" id="GO:0030170">
    <property type="term" value="F:pyridoxal phosphate binding"/>
    <property type="evidence" value="ECO:0007669"/>
    <property type="project" value="InterPro"/>
</dbReference>
<dbReference type="InterPro" id="IPR001917">
    <property type="entry name" value="Aminotrans_II_pyridoxalP_BS"/>
</dbReference>
<keyword evidence="5 11" id="KW-0032">Aminotransferase</keyword>
<protein>
    <recommendedName>
        <fullName evidence="11">Histidinol-phosphate aminotransferase</fullName>
        <ecNumber evidence="11">2.6.1.9</ecNumber>
    </recommendedName>
    <alternativeName>
        <fullName evidence="11">Imidazole acetol-phosphate transaminase</fullName>
    </alternativeName>
</protein>
<comment type="pathway">
    <text evidence="2 11">Amino-acid biosynthesis; L-histidine biosynthesis; L-histidine from 5-phospho-alpha-D-ribose 1-diphosphate: step 7/9.</text>
</comment>
<dbReference type="AlphaFoldDB" id="A0A518GWQ9"/>
<comment type="subunit">
    <text evidence="4 11">Homodimer.</text>
</comment>
<keyword evidence="14" id="KW-1185">Reference proteome</keyword>
<evidence type="ECO:0000256" key="8">
    <source>
        <dbReference type="ARBA" id="ARBA00022898"/>
    </source>
</evidence>
<keyword evidence="7 11" id="KW-0808">Transferase</keyword>
<evidence type="ECO:0000256" key="2">
    <source>
        <dbReference type="ARBA" id="ARBA00005011"/>
    </source>
</evidence>
<dbReference type="RefSeq" id="WP_197446701.1">
    <property type="nucleotide sequence ID" value="NZ_CP036426.1"/>
</dbReference>
<sequence length="353" mass="38189">MSTPPLLPHVERMTGYVPGEQPRDPARIIKLNTNENPYPPSAKVAEAIGAALGDGRLRLYPDPTALRFREAVARRHGVSPEMVLAGNGSDDCLTILTRAFVGPGDVLAYPTPSYVLYRTLAEIQGARAVEVLFRPDWTIDPDDLAASGARLAFLANPNSPSGTAIPPGAVAELARRIDCPLVVDEAYGDFAGEDCIRLVSELENVVVTRTLSKGLSLAGLRIGYLIARPGLIDGLLKVKDSYNCDMLSLLGGSAALDDEDYTRSVRDRILATRARLAEAARSLGYTVPESHANFVWCEGGPPAEEIYESLKGRDILVRLMRYPGRPAGLRITVGTDEQIDRLLDAMREIVGGR</sequence>
<dbReference type="InterPro" id="IPR015422">
    <property type="entry name" value="PyrdxlP-dep_Trfase_small"/>
</dbReference>
<dbReference type="HAMAP" id="MF_01023">
    <property type="entry name" value="HisC_aminotrans_2"/>
    <property type="match status" value="1"/>
</dbReference>
<dbReference type="UniPathway" id="UPA00031">
    <property type="reaction ID" value="UER00012"/>
</dbReference>